<protein>
    <submittedName>
        <fullName evidence="7">4-diphosphocytidyl-2-C-methyl-D-erythritol kinase</fullName>
        <ecNumber evidence="7">2.7.1.148</ecNumber>
    </submittedName>
</protein>
<keyword evidence="1 7" id="KW-0808">Transferase</keyword>
<keyword evidence="3 7" id="KW-0418">Kinase</keyword>
<evidence type="ECO:0000313" key="7">
    <source>
        <dbReference type="EMBL" id="EPX76989.1"/>
    </source>
</evidence>
<evidence type="ECO:0000256" key="3">
    <source>
        <dbReference type="ARBA" id="ARBA00022777"/>
    </source>
</evidence>
<keyword evidence="2" id="KW-0547">Nucleotide-binding</keyword>
<comment type="caution">
    <text evidence="7">The sequence shown here is derived from an EMBL/GenBank/DDBJ whole genome shotgun (WGS) entry which is preliminary data.</text>
</comment>
<dbReference type="InterPro" id="IPR020568">
    <property type="entry name" value="Ribosomal_Su5_D2-typ_SF"/>
</dbReference>
<dbReference type="Pfam" id="PF08544">
    <property type="entry name" value="GHMP_kinases_C"/>
    <property type="match status" value="1"/>
</dbReference>
<dbReference type="PANTHER" id="PTHR43527">
    <property type="entry name" value="4-DIPHOSPHOCYTIDYL-2-C-METHYL-D-ERYTHRITOL KINASE, CHLOROPLASTIC"/>
    <property type="match status" value="1"/>
</dbReference>
<evidence type="ECO:0000256" key="4">
    <source>
        <dbReference type="ARBA" id="ARBA00022840"/>
    </source>
</evidence>
<gene>
    <name evidence="7" type="ORF">thalar_02708</name>
</gene>
<dbReference type="eggNOG" id="COG1947">
    <property type="taxonomic scope" value="Bacteria"/>
</dbReference>
<dbReference type="HOGENOM" id="CLU_053057_1_0_5"/>
<dbReference type="STRING" id="1123360.thalar_02708"/>
<dbReference type="InterPro" id="IPR006204">
    <property type="entry name" value="GHMP_kinase_N_dom"/>
</dbReference>
<dbReference type="PATRIC" id="fig|1123360.3.peg.2684"/>
<dbReference type="NCBIfam" id="NF011202">
    <property type="entry name" value="PRK14608.1"/>
    <property type="match status" value="1"/>
</dbReference>
<dbReference type="InterPro" id="IPR014721">
    <property type="entry name" value="Ribsml_uS5_D2-typ_fold_subgr"/>
</dbReference>
<dbReference type="GO" id="GO:0005524">
    <property type="term" value="F:ATP binding"/>
    <property type="evidence" value="ECO:0007669"/>
    <property type="project" value="UniProtKB-KW"/>
</dbReference>
<evidence type="ECO:0000259" key="6">
    <source>
        <dbReference type="Pfam" id="PF08544"/>
    </source>
</evidence>
<dbReference type="EMBL" id="AONI01000015">
    <property type="protein sequence ID" value="EPX76989.1"/>
    <property type="molecule type" value="Genomic_DNA"/>
</dbReference>
<proteinExistence type="predicted"/>
<dbReference type="SUPFAM" id="SSF54211">
    <property type="entry name" value="Ribosomal protein S5 domain 2-like"/>
    <property type="match status" value="1"/>
</dbReference>
<evidence type="ECO:0000259" key="5">
    <source>
        <dbReference type="Pfam" id="PF00288"/>
    </source>
</evidence>
<feature type="domain" description="GHMP kinase C-terminal" evidence="6">
    <location>
        <begin position="141"/>
        <end position="193"/>
    </location>
</feature>
<keyword evidence="4" id="KW-0067">ATP-binding</keyword>
<feature type="domain" description="GHMP kinase N-terminal" evidence="5">
    <location>
        <begin position="12"/>
        <end position="74"/>
    </location>
</feature>
<dbReference type="Pfam" id="PF00288">
    <property type="entry name" value="GHMP_kinases_N"/>
    <property type="match status" value="1"/>
</dbReference>
<dbReference type="PANTHER" id="PTHR43527:SF2">
    <property type="entry name" value="4-DIPHOSPHOCYTIDYL-2-C-METHYL-D-ERYTHRITOL KINASE, CHLOROPLASTIC"/>
    <property type="match status" value="1"/>
</dbReference>
<reference evidence="8" key="1">
    <citation type="journal article" date="2013" name="Stand. Genomic Sci.">
        <title>Genome sequence of the Litoreibacter arenae type strain (DSM 19593(T)), a member of the Roseobacter clade isolated from sea sand.</title>
        <authorList>
            <person name="Riedel T."/>
            <person name="Fiebig A."/>
            <person name="Petersen J."/>
            <person name="Gronow S."/>
            <person name="Kyrpides N.C."/>
            <person name="Goker M."/>
            <person name="Klenk H.P."/>
        </authorList>
    </citation>
    <scope>NUCLEOTIDE SEQUENCE [LARGE SCALE GENOMIC DNA]</scope>
    <source>
        <strain evidence="8">DSM 19593</strain>
    </source>
</reference>
<organism evidence="7 8">
    <name type="scientific">Litoreibacter arenae DSM 19593</name>
    <dbReference type="NCBI Taxonomy" id="1123360"/>
    <lineage>
        <taxon>Bacteria</taxon>
        <taxon>Pseudomonadati</taxon>
        <taxon>Pseudomonadota</taxon>
        <taxon>Alphaproteobacteria</taxon>
        <taxon>Rhodobacterales</taxon>
        <taxon>Roseobacteraceae</taxon>
        <taxon>Litoreibacter</taxon>
    </lineage>
</organism>
<dbReference type="SUPFAM" id="SSF55060">
    <property type="entry name" value="GHMP Kinase, C-terminal domain"/>
    <property type="match status" value="1"/>
</dbReference>
<evidence type="ECO:0000256" key="2">
    <source>
        <dbReference type="ARBA" id="ARBA00022741"/>
    </source>
</evidence>
<dbReference type="GO" id="GO:0050515">
    <property type="term" value="F:4-(cytidine 5'-diphospho)-2-C-methyl-D-erythritol kinase activity"/>
    <property type="evidence" value="ECO:0007669"/>
    <property type="project" value="UniProtKB-EC"/>
</dbReference>
<dbReference type="EC" id="2.7.1.148" evidence="7"/>
<dbReference type="AlphaFoldDB" id="S9RSQ3"/>
<evidence type="ECO:0000256" key="1">
    <source>
        <dbReference type="ARBA" id="ARBA00022679"/>
    </source>
</evidence>
<evidence type="ECO:0000313" key="8">
    <source>
        <dbReference type="Proteomes" id="UP000015351"/>
    </source>
</evidence>
<keyword evidence="8" id="KW-1185">Reference proteome</keyword>
<dbReference type="Gene3D" id="3.30.230.10">
    <property type="match status" value="1"/>
</dbReference>
<dbReference type="Proteomes" id="UP000015351">
    <property type="component" value="Unassembled WGS sequence"/>
</dbReference>
<dbReference type="InterPro" id="IPR013750">
    <property type="entry name" value="GHMP_kinase_C_dom"/>
</dbReference>
<name>S9RSQ3_9RHOB</name>
<sequence length="220" mass="23099">MLAAAHLLSPKGTAQITLTKNLPVAAGIGGGTADAAAAYRGLSKLWALPAPDASEQTFTRVAQLGSDVPVCLFSRAARMSGVGEKIELLPHLPELHAVLVNPRVEVQTPQVFNAVTDKNNAPMDVLPKSLPDGSSLIDWISHQRNDMQSAAISIAPVISEVLAAIDATPACQLARMSGSGATCFGLFPDSEAAWAAEAHILNSRPEWWVRSCTLGDQSAN</sequence>
<dbReference type="Gene3D" id="3.30.70.890">
    <property type="entry name" value="GHMP kinase, C-terminal domain"/>
    <property type="match status" value="1"/>
</dbReference>
<dbReference type="InterPro" id="IPR036554">
    <property type="entry name" value="GHMP_kinase_C_sf"/>
</dbReference>
<accession>S9RSQ3</accession>